<evidence type="ECO:0000256" key="4">
    <source>
        <dbReference type="ARBA" id="ARBA00022475"/>
    </source>
</evidence>
<proteinExistence type="inferred from homology"/>
<dbReference type="InterPro" id="IPR011606">
    <property type="entry name" value="Brnchd-chn_aa_trnsp_permease"/>
</dbReference>
<reference evidence="8" key="1">
    <citation type="submission" date="2014-11" db="EMBL/GenBank/DDBJ databases">
        <authorList>
            <person name="Malar M.C."/>
            <person name="Sen D."/>
            <person name="Tripathy S."/>
        </authorList>
    </citation>
    <scope>NUCLEOTIDE SEQUENCE</scope>
    <source>
        <strain evidence="8">BDU141951</strain>
    </source>
</reference>
<evidence type="ECO:0000256" key="6">
    <source>
        <dbReference type="ARBA" id="ARBA00022989"/>
    </source>
</evidence>
<evidence type="ECO:0000313" key="8">
    <source>
        <dbReference type="EMBL" id="NEV67785.1"/>
    </source>
</evidence>
<evidence type="ECO:0000256" key="2">
    <source>
        <dbReference type="ARBA" id="ARBA00010735"/>
    </source>
</evidence>
<comment type="similarity">
    <text evidence="2">Belongs to the AzlC family.</text>
</comment>
<name>A0A0C1Y3F1_9CYAN</name>
<dbReference type="GO" id="GO:0005886">
    <property type="term" value="C:plasma membrane"/>
    <property type="evidence" value="ECO:0007669"/>
    <property type="project" value="UniProtKB-SubCell"/>
</dbReference>
<keyword evidence="4" id="KW-1003">Cell membrane</keyword>
<keyword evidence="3" id="KW-0813">Transport</keyword>
<keyword evidence="6" id="KW-1133">Transmembrane helix</keyword>
<reference evidence="8" key="2">
    <citation type="journal article" date="2015" name="Genome Announc.">
        <title>Draft Genome Sequence of Filamentous Marine Cyanobacterium Lyngbya confervoides Strain BDU141951.</title>
        <authorList>
            <person name="Chandrababunaidu M.M."/>
            <person name="Sen D."/>
            <person name="Tripathy S."/>
        </authorList>
    </citation>
    <scope>NUCLEOTIDE SEQUENCE</scope>
    <source>
        <strain evidence="8">BDU141951</strain>
    </source>
</reference>
<dbReference type="PANTHER" id="PTHR34979:SF1">
    <property type="entry name" value="INNER MEMBRANE PROTEIN YGAZ"/>
    <property type="match status" value="1"/>
</dbReference>
<protein>
    <submittedName>
        <fullName evidence="8">AzlC family ABC transporter permease</fullName>
    </submittedName>
</protein>
<evidence type="ECO:0000256" key="7">
    <source>
        <dbReference type="ARBA" id="ARBA00023136"/>
    </source>
</evidence>
<keyword evidence="7" id="KW-0472">Membrane</keyword>
<organism evidence="8">
    <name type="scientific">Lyngbya confervoides BDU141951</name>
    <dbReference type="NCBI Taxonomy" id="1574623"/>
    <lineage>
        <taxon>Bacteria</taxon>
        <taxon>Bacillati</taxon>
        <taxon>Cyanobacteriota</taxon>
        <taxon>Cyanophyceae</taxon>
        <taxon>Oscillatoriophycideae</taxon>
        <taxon>Oscillatoriales</taxon>
        <taxon>Microcoleaceae</taxon>
        <taxon>Lyngbya</taxon>
    </lineage>
</organism>
<dbReference type="AlphaFoldDB" id="A0A0C1Y3F1"/>
<evidence type="ECO:0000256" key="5">
    <source>
        <dbReference type="ARBA" id="ARBA00022692"/>
    </source>
</evidence>
<accession>A0A0C1Y3F1</accession>
<gene>
    <name evidence="8" type="ORF">QQ91_011720</name>
</gene>
<dbReference type="Pfam" id="PF03591">
    <property type="entry name" value="AzlC"/>
    <property type="match status" value="1"/>
</dbReference>
<dbReference type="EMBL" id="JTHE02000003">
    <property type="protein sequence ID" value="NEV67785.1"/>
    <property type="molecule type" value="Genomic_DNA"/>
</dbReference>
<evidence type="ECO:0000256" key="3">
    <source>
        <dbReference type="ARBA" id="ARBA00022448"/>
    </source>
</evidence>
<comment type="subcellular location">
    <subcellularLocation>
        <location evidence="1">Cell membrane</location>
        <topology evidence="1">Multi-pass membrane protein</topology>
    </subcellularLocation>
</comment>
<comment type="caution">
    <text evidence="8">The sequence shown here is derived from an EMBL/GenBank/DDBJ whole genome shotgun (WGS) entry which is preliminary data.</text>
</comment>
<keyword evidence="5" id="KW-0812">Transmembrane</keyword>
<reference evidence="8" key="3">
    <citation type="submission" date="2020-02" db="EMBL/GenBank/DDBJ databases">
        <authorList>
            <person name="Sarangi A.N."/>
            <person name="Ghosh S."/>
            <person name="Mukherjee M."/>
            <person name="Tripathy S."/>
        </authorList>
    </citation>
    <scope>NUCLEOTIDE SEQUENCE</scope>
    <source>
        <strain evidence="8">BDU141951</strain>
    </source>
</reference>
<dbReference type="PANTHER" id="PTHR34979">
    <property type="entry name" value="INNER MEMBRANE PROTEIN YGAZ"/>
    <property type="match status" value="1"/>
</dbReference>
<evidence type="ECO:0000256" key="1">
    <source>
        <dbReference type="ARBA" id="ARBA00004651"/>
    </source>
</evidence>
<dbReference type="GO" id="GO:1903785">
    <property type="term" value="P:L-valine transmembrane transport"/>
    <property type="evidence" value="ECO:0007669"/>
    <property type="project" value="TreeGrafter"/>
</dbReference>
<sequence length="245" mass="25943">MAIAPDIDHKSTPWREFGAGARQTIPLIIGAIPFGIIFGTLAQTSGLSFAGAAAMSAFVFAGSSQFIALGLLATGSPVGIIVLTTLVVNLRHLLYAVGLVPYLQPLSPAWKAALAFWLTDETFMVAIQRYQAPDASPYKHWFQLGSALAMYGNWQLCTWLGLTLGQAMPNAANWGLDFAMVATFIGMTIPYLKTRPMVATVLVAGITALGARSLPHQLGIMVAAIAGIGTGVLVETMQKPESSHP</sequence>